<keyword evidence="4" id="KW-1185">Reference proteome</keyword>
<proteinExistence type="inferred from homology"/>
<dbReference type="InterPro" id="IPR010673">
    <property type="entry name" value="UPF0346"/>
</dbReference>
<sequence>MRKSFYEYLMTERNPASHTALAEFANNAFFDQSFPKHTDNFDEISKYLEENAGYLPTLTIFDDAWQKYLAYLD</sequence>
<dbReference type="Gene3D" id="1.10.150.260">
    <property type="entry name" value="YozE SAM-like"/>
    <property type="match status" value="1"/>
</dbReference>
<dbReference type="RefSeq" id="WP_252750260.1">
    <property type="nucleotide sequence ID" value="NZ_CP097116.1"/>
</dbReference>
<feature type="domain" description="YozE SAM-like" evidence="2">
    <location>
        <begin position="4"/>
        <end position="69"/>
    </location>
</feature>
<accession>A0ABY5BNV2</accession>
<dbReference type="Proteomes" id="UP001056707">
    <property type="component" value="Chromosome"/>
</dbReference>
<dbReference type="PIRSF" id="PIRSF037262">
    <property type="entry name" value="UCP037262"/>
    <property type="match status" value="1"/>
</dbReference>
<dbReference type="Pfam" id="PF06855">
    <property type="entry name" value="YozE_SAM_like"/>
    <property type="match status" value="1"/>
</dbReference>
<evidence type="ECO:0000313" key="3">
    <source>
        <dbReference type="EMBL" id="USS85365.1"/>
    </source>
</evidence>
<dbReference type="NCBIfam" id="NF010193">
    <property type="entry name" value="PRK13672.1"/>
    <property type="match status" value="1"/>
</dbReference>
<evidence type="ECO:0000256" key="1">
    <source>
        <dbReference type="HAMAP-Rule" id="MF_01538"/>
    </source>
</evidence>
<organism evidence="3 4">
    <name type="scientific">Fructilactobacillus myrtifloralis</name>
    <dbReference type="NCBI Taxonomy" id="2940301"/>
    <lineage>
        <taxon>Bacteria</taxon>
        <taxon>Bacillati</taxon>
        <taxon>Bacillota</taxon>
        <taxon>Bacilli</taxon>
        <taxon>Lactobacillales</taxon>
        <taxon>Lactobacillaceae</taxon>
        <taxon>Fructilactobacillus</taxon>
    </lineage>
</organism>
<gene>
    <name evidence="3" type="ORF">M3M35_01490</name>
</gene>
<protein>
    <recommendedName>
        <fullName evidence="1">UPF0346 protein M3M35_01490</fullName>
    </recommendedName>
</protein>
<name>A0ABY5BNV2_9LACO</name>
<dbReference type="HAMAP" id="MF_01538">
    <property type="entry name" value="UPF0346"/>
    <property type="match status" value="1"/>
</dbReference>
<dbReference type="InterPro" id="IPR036806">
    <property type="entry name" value="YozE_SAM-like_sf"/>
</dbReference>
<evidence type="ECO:0000259" key="2">
    <source>
        <dbReference type="Pfam" id="PF06855"/>
    </source>
</evidence>
<dbReference type="SUPFAM" id="SSF140652">
    <property type="entry name" value="YozE-like"/>
    <property type="match status" value="1"/>
</dbReference>
<reference evidence="3" key="1">
    <citation type="submission" date="2022-05" db="EMBL/GenBank/DDBJ databases">
        <authorList>
            <person name="Oliphant S.A."/>
            <person name="Watson-Haigh N.S."/>
            <person name="Sumby K.M."/>
            <person name="Gardner J.M."/>
            <person name="Jiranek V."/>
        </authorList>
    </citation>
    <scope>NUCLEOTIDE SEQUENCE</scope>
    <source>
        <strain evidence="3">KI16_H9</strain>
    </source>
</reference>
<dbReference type="InterPro" id="IPR023089">
    <property type="entry name" value="YozE_SAM-like"/>
</dbReference>
<dbReference type="EMBL" id="CP097116">
    <property type="protein sequence ID" value="USS85365.1"/>
    <property type="molecule type" value="Genomic_DNA"/>
</dbReference>
<evidence type="ECO:0000313" key="4">
    <source>
        <dbReference type="Proteomes" id="UP001056707"/>
    </source>
</evidence>
<comment type="similarity">
    <text evidence="1">Belongs to the UPF0346 family.</text>
</comment>